<proteinExistence type="predicted"/>
<dbReference type="RefSeq" id="WP_182923484.1">
    <property type="nucleotide sequence ID" value="NZ_WNXD01000002.1"/>
</dbReference>
<evidence type="ECO:0000313" key="1">
    <source>
        <dbReference type="EMBL" id="MBB2146846.1"/>
    </source>
</evidence>
<dbReference type="InterPro" id="IPR008551">
    <property type="entry name" value="TANGO2"/>
</dbReference>
<sequence>MCTVSYIPTADGFFLTSNRDEKKTRSNAIHPTVYNNGEFKIIYPKDPDGKGTWIAINTKGIAAVLLNGAFVKYKSKSYYLKSRGLVLMEVINTHSPKDELATMILDGIEPFTLIICSKQSLIEFRWDGVLRHIKNLDPKKAGIWSSATLYDEHAVLKRTEWFKRWQLQKPSPLEDEVMDFHHFAGEACFEGLIINREKVKTVSVTCLALKEEKISITYNDLQNETIYAITEVLY</sequence>
<organism evidence="1 2">
    <name type="scientific">Pedobacter planticolens</name>
    <dbReference type="NCBI Taxonomy" id="2679964"/>
    <lineage>
        <taxon>Bacteria</taxon>
        <taxon>Pseudomonadati</taxon>
        <taxon>Bacteroidota</taxon>
        <taxon>Sphingobacteriia</taxon>
        <taxon>Sphingobacteriales</taxon>
        <taxon>Sphingobacteriaceae</taxon>
        <taxon>Pedobacter</taxon>
    </lineage>
</organism>
<dbReference type="Pfam" id="PF05742">
    <property type="entry name" value="TANGO2"/>
    <property type="match status" value="1"/>
</dbReference>
<gene>
    <name evidence="1" type="ORF">GM921_15185</name>
</gene>
<evidence type="ECO:0008006" key="3">
    <source>
        <dbReference type="Google" id="ProtNLM"/>
    </source>
</evidence>
<evidence type="ECO:0000313" key="2">
    <source>
        <dbReference type="Proteomes" id="UP000601055"/>
    </source>
</evidence>
<dbReference type="Proteomes" id="UP000601055">
    <property type="component" value="Unassembled WGS sequence"/>
</dbReference>
<dbReference type="EMBL" id="WNXD01000002">
    <property type="protein sequence ID" value="MBB2146846.1"/>
    <property type="molecule type" value="Genomic_DNA"/>
</dbReference>
<comment type="caution">
    <text evidence="1">The sequence shown here is derived from an EMBL/GenBank/DDBJ whole genome shotgun (WGS) entry which is preliminary data.</text>
</comment>
<protein>
    <recommendedName>
        <fullName evidence="3">Transport and Golgi organisation 2</fullName>
    </recommendedName>
</protein>
<keyword evidence="2" id="KW-1185">Reference proteome</keyword>
<dbReference type="AlphaFoldDB" id="A0A923E183"/>
<accession>A0A923E183</accession>
<name>A0A923E183_9SPHI</name>
<reference evidence="1" key="1">
    <citation type="submission" date="2019-11" db="EMBL/GenBank/DDBJ databases">
        <title>Description of Pedobacter sp. LMG 31464T.</title>
        <authorList>
            <person name="Carlier A."/>
            <person name="Qi S."/>
            <person name="Vandamme P."/>
        </authorList>
    </citation>
    <scope>NUCLEOTIDE SEQUENCE</scope>
    <source>
        <strain evidence="1">LMG 31464</strain>
    </source>
</reference>